<dbReference type="Proteomes" id="UP000295310">
    <property type="component" value="Unassembled WGS sequence"/>
</dbReference>
<dbReference type="HAMAP" id="MF_00639">
    <property type="entry name" value="MurD"/>
    <property type="match status" value="1"/>
</dbReference>
<keyword evidence="22" id="KW-1185">Reference proteome</keyword>
<evidence type="ECO:0000256" key="17">
    <source>
        <dbReference type="HAMAP-Rule" id="MF_00639"/>
    </source>
</evidence>
<evidence type="ECO:0000256" key="12">
    <source>
        <dbReference type="ARBA" id="ARBA00022984"/>
    </source>
</evidence>
<dbReference type="GO" id="GO:0051301">
    <property type="term" value="P:cell division"/>
    <property type="evidence" value="ECO:0007669"/>
    <property type="project" value="UniProtKB-KW"/>
</dbReference>
<evidence type="ECO:0000313" key="21">
    <source>
        <dbReference type="EMBL" id="TDL98775.1"/>
    </source>
</evidence>
<dbReference type="SUPFAM" id="SSF53244">
    <property type="entry name" value="MurD-like peptide ligases, peptide-binding domain"/>
    <property type="match status" value="1"/>
</dbReference>
<organism evidence="21 22">
    <name type="scientific">Macrococcus brunensis</name>
    <dbReference type="NCBI Taxonomy" id="198483"/>
    <lineage>
        <taxon>Bacteria</taxon>
        <taxon>Bacillati</taxon>
        <taxon>Bacillota</taxon>
        <taxon>Bacilli</taxon>
        <taxon>Bacillales</taxon>
        <taxon>Staphylococcaceae</taxon>
        <taxon>Macrococcus</taxon>
    </lineage>
</organism>
<dbReference type="GO" id="GO:0071555">
    <property type="term" value="P:cell wall organization"/>
    <property type="evidence" value="ECO:0007669"/>
    <property type="project" value="UniProtKB-KW"/>
</dbReference>
<evidence type="ECO:0000313" key="22">
    <source>
        <dbReference type="Proteomes" id="UP000295310"/>
    </source>
</evidence>
<dbReference type="Gene3D" id="3.40.1190.10">
    <property type="entry name" value="Mur-like, catalytic domain"/>
    <property type="match status" value="1"/>
</dbReference>
<comment type="similarity">
    <text evidence="4 17">Belongs to the MurCDEF family.</text>
</comment>
<comment type="caution">
    <text evidence="21">The sequence shown here is derived from an EMBL/GenBank/DDBJ whole genome shotgun (WGS) entry which is preliminary data.</text>
</comment>
<comment type="function">
    <text evidence="1 17 18">Cell wall formation. Catalyzes the addition of glutamate to the nucleotide precursor UDP-N-acetylmuramoyl-L-alanine (UMA).</text>
</comment>
<accession>A0A4R6BFY9</accession>
<dbReference type="InterPro" id="IPR036565">
    <property type="entry name" value="Mur-like_cat_sf"/>
</dbReference>
<dbReference type="PANTHER" id="PTHR43692:SF1">
    <property type="entry name" value="UDP-N-ACETYLMURAMOYLALANINE--D-GLUTAMATE LIGASE"/>
    <property type="match status" value="1"/>
</dbReference>
<evidence type="ECO:0000256" key="8">
    <source>
        <dbReference type="ARBA" id="ARBA00022598"/>
    </source>
</evidence>
<dbReference type="GO" id="GO:0009252">
    <property type="term" value="P:peptidoglycan biosynthetic process"/>
    <property type="evidence" value="ECO:0007669"/>
    <property type="project" value="UniProtKB-UniRule"/>
</dbReference>
<evidence type="ECO:0000256" key="18">
    <source>
        <dbReference type="RuleBase" id="RU003664"/>
    </source>
</evidence>
<name>A0A4R6BFY9_9STAP</name>
<keyword evidence="13 17" id="KW-0961">Cell wall biogenesis/degradation</keyword>
<keyword evidence="7 17" id="KW-0963">Cytoplasm</keyword>
<evidence type="ECO:0000259" key="19">
    <source>
        <dbReference type="Pfam" id="PF02875"/>
    </source>
</evidence>
<evidence type="ECO:0000256" key="3">
    <source>
        <dbReference type="ARBA" id="ARBA00004752"/>
    </source>
</evidence>
<evidence type="ECO:0000256" key="5">
    <source>
        <dbReference type="ARBA" id="ARBA00012212"/>
    </source>
</evidence>
<evidence type="ECO:0000256" key="16">
    <source>
        <dbReference type="ARBA" id="ARBA00047632"/>
    </source>
</evidence>
<keyword evidence="17 18" id="KW-0131">Cell cycle</keyword>
<dbReference type="UniPathway" id="UPA00219"/>
<evidence type="ECO:0000256" key="4">
    <source>
        <dbReference type="ARBA" id="ARBA00010416"/>
    </source>
</evidence>
<dbReference type="SUPFAM" id="SSF53623">
    <property type="entry name" value="MurD-like peptide ligases, catalytic domain"/>
    <property type="match status" value="1"/>
</dbReference>
<evidence type="ECO:0000259" key="20">
    <source>
        <dbReference type="Pfam" id="PF08245"/>
    </source>
</evidence>
<dbReference type="RefSeq" id="WP_133431037.1">
    <property type="nucleotide sequence ID" value="NZ_SCWA01000002.1"/>
</dbReference>
<dbReference type="NCBIfam" id="TIGR01087">
    <property type="entry name" value="murD"/>
    <property type="match status" value="1"/>
</dbReference>
<evidence type="ECO:0000256" key="11">
    <source>
        <dbReference type="ARBA" id="ARBA00022960"/>
    </source>
</evidence>
<evidence type="ECO:0000256" key="7">
    <source>
        <dbReference type="ARBA" id="ARBA00022490"/>
    </source>
</evidence>
<dbReference type="Gene3D" id="3.90.190.20">
    <property type="entry name" value="Mur ligase, C-terminal domain"/>
    <property type="match status" value="1"/>
</dbReference>
<dbReference type="InterPro" id="IPR005762">
    <property type="entry name" value="MurD"/>
</dbReference>
<protein>
    <recommendedName>
        <fullName evidence="6 17">UDP-N-acetylmuramoylalanine--D-glutamate ligase</fullName>
        <ecNumber evidence="5 17">6.3.2.9</ecNumber>
    </recommendedName>
    <alternativeName>
        <fullName evidence="15 17">D-glutamic acid-adding enzyme</fullName>
    </alternativeName>
    <alternativeName>
        <fullName evidence="14 17">UDP-N-acetylmuramoyl-L-alanyl-D-glutamate synthetase</fullName>
    </alternativeName>
</protein>
<evidence type="ECO:0000256" key="14">
    <source>
        <dbReference type="ARBA" id="ARBA00030398"/>
    </source>
</evidence>
<dbReference type="InterPro" id="IPR013221">
    <property type="entry name" value="Mur_ligase_cen"/>
</dbReference>
<dbReference type="GO" id="GO:0008360">
    <property type="term" value="P:regulation of cell shape"/>
    <property type="evidence" value="ECO:0007669"/>
    <property type="project" value="UniProtKB-KW"/>
</dbReference>
<proteinExistence type="inferred from homology"/>
<dbReference type="PANTHER" id="PTHR43692">
    <property type="entry name" value="UDP-N-ACETYLMURAMOYLALANINE--D-GLUTAMATE LIGASE"/>
    <property type="match status" value="1"/>
</dbReference>
<comment type="pathway">
    <text evidence="3 17 18">Cell wall biogenesis; peptidoglycan biosynthesis.</text>
</comment>
<dbReference type="Pfam" id="PF02875">
    <property type="entry name" value="Mur_ligase_C"/>
    <property type="match status" value="1"/>
</dbReference>
<dbReference type="GO" id="GO:0005524">
    <property type="term" value="F:ATP binding"/>
    <property type="evidence" value="ECO:0007669"/>
    <property type="project" value="UniProtKB-UniRule"/>
</dbReference>
<dbReference type="GO" id="GO:0005737">
    <property type="term" value="C:cytoplasm"/>
    <property type="evidence" value="ECO:0007669"/>
    <property type="project" value="UniProtKB-SubCell"/>
</dbReference>
<sequence>MKNVTDYQGKQVLVLGLAKSGFETAKLLLKLGATVIVNDGGSLEASEDAQALRTLGVRVFDQGHPLELLEGTELIVKNPGIPYRIEILQEALKRNIPIITEVELAYQIHEGRTIAVTGTNGKTTVTSLIGDMFKHSDLKGHLSGNIGYVASKVAQETDEKDYMLTELSSFQLMGIQTYRPHIAVITNIYSAHLDYHGTQDEYVRAKMNIFRNQTAEDFLIFNSAQKELLSDYEVNGQIIYFSTTEETDGSYMKDEKVYFRNEFIIDVKDIVLPGKHNQENVLASVAACKLAGIANEAIIKTLTTFKGISHRLEFVTEQQGVRYYNDSKATNTLAASFALDAFKEPIHWICGGLDRGNGFEDLDQHVQSVKRMYIVGETTEKLKAFAEQHDIDYTICHDVKDAVNQTAEYTEDGDIVLLSPACASWDQYKTFEVRGDEFIRQVGVICQMND</sequence>
<evidence type="ECO:0000256" key="6">
    <source>
        <dbReference type="ARBA" id="ARBA00015655"/>
    </source>
</evidence>
<evidence type="ECO:0000256" key="9">
    <source>
        <dbReference type="ARBA" id="ARBA00022741"/>
    </source>
</evidence>
<dbReference type="Pfam" id="PF08245">
    <property type="entry name" value="Mur_ligase_M"/>
    <property type="match status" value="1"/>
</dbReference>
<dbReference type="Pfam" id="PF21799">
    <property type="entry name" value="MurD-like_N"/>
    <property type="match status" value="1"/>
</dbReference>
<dbReference type="InterPro" id="IPR004101">
    <property type="entry name" value="Mur_ligase_C"/>
</dbReference>
<keyword evidence="12 17" id="KW-0573">Peptidoglycan synthesis</keyword>
<feature type="binding site" evidence="17">
    <location>
        <begin position="118"/>
        <end position="124"/>
    </location>
    <ligand>
        <name>ATP</name>
        <dbReference type="ChEBI" id="CHEBI:30616"/>
    </ligand>
</feature>
<keyword evidence="8 17" id="KW-0436">Ligase</keyword>
<feature type="domain" description="Mur ligase C-terminal" evidence="19">
    <location>
        <begin position="310"/>
        <end position="422"/>
    </location>
</feature>
<gene>
    <name evidence="17" type="primary">murD</name>
    <name evidence="21" type="ORF">ERX27_01395</name>
</gene>
<keyword evidence="17 18" id="KW-0132">Cell division</keyword>
<keyword evidence="11 17" id="KW-0133">Cell shape</keyword>
<dbReference type="AlphaFoldDB" id="A0A4R6BFY9"/>
<evidence type="ECO:0000256" key="10">
    <source>
        <dbReference type="ARBA" id="ARBA00022840"/>
    </source>
</evidence>
<dbReference type="OrthoDB" id="9809796at2"/>
<dbReference type="EC" id="6.3.2.9" evidence="5 17"/>
<comment type="catalytic activity">
    <reaction evidence="16 17 18">
        <text>UDP-N-acetyl-alpha-D-muramoyl-L-alanine + D-glutamate + ATP = UDP-N-acetyl-alpha-D-muramoyl-L-alanyl-D-glutamate + ADP + phosphate + H(+)</text>
        <dbReference type="Rhea" id="RHEA:16429"/>
        <dbReference type="ChEBI" id="CHEBI:15378"/>
        <dbReference type="ChEBI" id="CHEBI:29986"/>
        <dbReference type="ChEBI" id="CHEBI:30616"/>
        <dbReference type="ChEBI" id="CHEBI:43474"/>
        <dbReference type="ChEBI" id="CHEBI:83898"/>
        <dbReference type="ChEBI" id="CHEBI:83900"/>
        <dbReference type="ChEBI" id="CHEBI:456216"/>
        <dbReference type="EC" id="6.3.2.9"/>
    </reaction>
</comment>
<comment type="subcellular location">
    <subcellularLocation>
        <location evidence="2 17 18">Cytoplasm</location>
    </subcellularLocation>
</comment>
<dbReference type="EMBL" id="SCWA01000002">
    <property type="protein sequence ID" value="TDL98775.1"/>
    <property type="molecule type" value="Genomic_DNA"/>
</dbReference>
<evidence type="ECO:0000256" key="1">
    <source>
        <dbReference type="ARBA" id="ARBA00002734"/>
    </source>
</evidence>
<evidence type="ECO:0000256" key="13">
    <source>
        <dbReference type="ARBA" id="ARBA00023316"/>
    </source>
</evidence>
<dbReference type="InterPro" id="IPR036615">
    <property type="entry name" value="Mur_ligase_C_dom_sf"/>
</dbReference>
<dbReference type="Gene3D" id="3.40.50.720">
    <property type="entry name" value="NAD(P)-binding Rossmann-like Domain"/>
    <property type="match status" value="1"/>
</dbReference>
<dbReference type="GO" id="GO:0008764">
    <property type="term" value="F:UDP-N-acetylmuramoylalanine-D-glutamate ligase activity"/>
    <property type="evidence" value="ECO:0007669"/>
    <property type="project" value="UniProtKB-UniRule"/>
</dbReference>
<keyword evidence="10 17" id="KW-0067">ATP-binding</keyword>
<evidence type="ECO:0000256" key="2">
    <source>
        <dbReference type="ARBA" id="ARBA00004496"/>
    </source>
</evidence>
<feature type="domain" description="Mur ligase central" evidence="20">
    <location>
        <begin position="116"/>
        <end position="288"/>
    </location>
</feature>
<reference evidence="21 22" key="1">
    <citation type="submission" date="2019-01" db="EMBL/GenBank/DDBJ databases">
        <title>Draft genome sequences of the type strains of six Macrococcus species.</title>
        <authorList>
            <person name="Mazhar S."/>
            <person name="Altermann E."/>
            <person name="Hill C."/>
            <person name="Mcauliffe O."/>
        </authorList>
    </citation>
    <scope>NUCLEOTIDE SEQUENCE [LARGE SCALE GENOMIC DNA]</scope>
    <source>
        <strain evidence="21 22">CCM4811</strain>
    </source>
</reference>
<dbReference type="SUPFAM" id="SSF51984">
    <property type="entry name" value="MurCD N-terminal domain"/>
    <property type="match status" value="1"/>
</dbReference>
<keyword evidence="9 17" id="KW-0547">Nucleotide-binding</keyword>
<evidence type="ECO:0000256" key="15">
    <source>
        <dbReference type="ARBA" id="ARBA00032324"/>
    </source>
</evidence>